<dbReference type="InterPro" id="IPR018020">
    <property type="entry name" value="OHCU_decarboxylase"/>
</dbReference>
<evidence type="ECO:0000259" key="7">
    <source>
        <dbReference type="Pfam" id="PF09349"/>
    </source>
</evidence>
<reference evidence="8 9" key="1">
    <citation type="submission" date="2019-06" db="EMBL/GenBank/DDBJ databases">
        <title>Taxogenomics and systematics of the genus Pantoea.</title>
        <authorList>
            <person name="Tambong J.T."/>
        </authorList>
    </citation>
    <scope>NUCLEOTIDE SEQUENCE [LARGE SCALE GENOMIC DNA]</scope>
    <source>
        <strain evidence="8 9">LMG 24200</strain>
    </source>
</reference>
<keyword evidence="9" id="KW-1185">Reference proteome</keyword>
<dbReference type="InterPro" id="IPR036778">
    <property type="entry name" value="OHCU_decarboxylase_sf"/>
</dbReference>
<dbReference type="NCBIfam" id="TIGR03180">
    <property type="entry name" value="UraD_2"/>
    <property type="match status" value="1"/>
</dbReference>
<sequence>MELAVFNQLAADEARATIRHCVAIPRWQEALVAARPFYSREALLAVADTLARQWQQPELQAALTAHPRIGERAEGTDKEATLSRGEQSAMQQAGHALQQAMQQGNQAYEARFGRVFLIRAKGRSGEEMLAALQRRLQNSEADEQQETLDQLREITLLRLKETIR</sequence>
<comment type="pathway">
    <text evidence="2">Purine metabolism; urate degradation; (S)-allantoin from urate: step 3/3.</text>
</comment>
<evidence type="ECO:0000313" key="8">
    <source>
        <dbReference type="EMBL" id="TPV40276.1"/>
    </source>
</evidence>
<dbReference type="PANTHER" id="PTHR43466:SF1">
    <property type="entry name" value="2-OXO-4-HYDROXY-4-CARBOXY-5-UREIDOIMIDAZOLINE DECARBOXYLASE-RELATED"/>
    <property type="match status" value="1"/>
</dbReference>
<dbReference type="GO" id="GO:0019628">
    <property type="term" value="P:urate catabolic process"/>
    <property type="evidence" value="ECO:0007669"/>
    <property type="project" value="TreeGrafter"/>
</dbReference>
<evidence type="ECO:0000256" key="2">
    <source>
        <dbReference type="ARBA" id="ARBA00004754"/>
    </source>
</evidence>
<comment type="caution">
    <text evidence="8">The sequence shown here is derived from an EMBL/GenBank/DDBJ whole genome shotgun (WGS) entry which is preliminary data.</text>
</comment>
<evidence type="ECO:0000256" key="1">
    <source>
        <dbReference type="ARBA" id="ARBA00001163"/>
    </source>
</evidence>
<name>A0A506Q301_9GAMM</name>
<dbReference type="Gene3D" id="1.10.3330.10">
    <property type="entry name" value="Oxo-4-hydroxy-4-carboxy-5-ureidoimidazoline decarboxylase"/>
    <property type="match status" value="1"/>
</dbReference>
<dbReference type="NCBIfam" id="NF010372">
    <property type="entry name" value="PRK13798.1"/>
    <property type="match status" value="1"/>
</dbReference>
<dbReference type="OrthoDB" id="9800909at2"/>
<comment type="catalytic activity">
    <reaction evidence="1">
        <text>5-hydroxy-2-oxo-4-ureido-2,5-dihydro-1H-imidazole-5-carboxylate + H(+) = (S)-allantoin + CO2</text>
        <dbReference type="Rhea" id="RHEA:26301"/>
        <dbReference type="ChEBI" id="CHEBI:15378"/>
        <dbReference type="ChEBI" id="CHEBI:15678"/>
        <dbReference type="ChEBI" id="CHEBI:16526"/>
        <dbReference type="ChEBI" id="CHEBI:58639"/>
        <dbReference type="EC" id="4.1.1.97"/>
    </reaction>
</comment>
<dbReference type="AlphaFoldDB" id="A0A506Q301"/>
<dbReference type="PANTHER" id="PTHR43466">
    <property type="entry name" value="2-OXO-4-HYDROXY-4-CARBOXY-5-UREIDOIMIDAZOLINE DECARBOXYLASE-RELATED"/>
    <property type="match status" value="1"/>
</dbReference>
<feature type="domain" description="Oxo-4-hydroxy-4-carboxy-5-ureidoimidazoline decarboxylase" evidence="7">
    <location>
        <begin position="7"/>
        <end position="160"/>
    </location>
</feature>
<gene>
    <name evidence="8" type="primary">uraD</name>
    <name evidence="8" type="ORF">FJW01_11170</name>
</gene>
<evidence type="ECO:0000256" key="5">
    <source>
        <dbReference type="ARBA" id="ARBA00022793"/>
    </source>
</evidence>
<protein>
    <recommendedName>
        <fullName evidence="3">2-oxo-4-hydroxy-4-carboxy-5-ureidoimidazoline decarboxylase</fullName>
        <ecNumber evidence="3">4.1.1.97</ecNumber>
    </recommendedName>
</protein>
<evidence type="ECO:0000256" key="4">
    <source>
        <dbReference type="ARBA" id="ARBA00022631"/>
    </source>
</evidence>
<keyword evidence="5" id="KW-0210">Decarboxylase</keyword>
<dbReference type="EMBL" id="VHJA01000060">
    <property type="protein sequence ID" value="TPV40276.1"/>
    <property type="molecule type" value="Genomic_DNA"/>
</dbReference>
<dbReference type="RefSeq" id="WP_140917110.1">
    <property type="nucleotide sequence ID" value="NZ_CP071405.1"/>
</dbReference>
<organism evidence="8 9">
    <name type="scientific">Pantoea deleyi</name>
    <dbReference type="NCBI Taxonomy" id="470932"/>
    <lineage>
        <taxon>Bacteria</taxon>
        <taxon>Pseudomonadati</taxon>
        <taxon>Pseudomonadota</taxon>
        <taxon>Gammaproteobacteria</taxon>
        <taxon>Enterobacterales</taxon>
        <taxon>Erwiniaceae</taxon>
        <taxon>Pantoea</taxon>
    </lineage>
</organism>
<dbReference type="GO" id="GO:0006144">
    <property type="term" value="P:purine nucleobase metabolic process"/>
    <property type="evidence" value="ECO:0007669"/>
    <property type="project" value="UniProtKB-KW"/>
</dbReference>
<dbReference type="InterPro" id="IPR017595">
    <property type="entry name" value="OHCU_decarboxylase-2"/>
</dbReference>
<accession>A0A506Q301</accession>
<evidence type="ECO:0000256" key="3">
    <source>
        <dbReference type="ARBA" id="ARBA00012257"/>
    </source>
</evidence>
<dbReference type="Pfam" id="PF09349">
    <property type="entry name" value="OHCU_decarbox"/>
    <property type="match status" value="1"/>
</dbReference>
<dbReference type="GO" id="GO:0051997">
    <property type="term" value="F:2-oxo-4-hydroxy-4-carboxy-5-ureidoimidazoline decarboxylase activity"/>
    <property type="evidence" value="ECO:0007669"/>
    <property type="project" value="UniProtKB-EC"/>
</dbReference>
<evidence type="ECO:0000256" key="6">
    <source>
        <dbReference type="ARBA" id="ARBA00023239"/>
    </source>
</evidence>
<dbReference type="SUPFAM" id="SSF158694">
    <property type="entry name" value="UraD-Like"/>
    <property type="match status" value="1"/>
</dbReference>
<evidence type="ECO:0000313" key="9">
    <source>
        <dbReference type="Proteomes" id="UP000317747"/>
    </source>
</evidence>
<dbReference type="Proteomes" id="UP000317747">
    <property type="component" value="Unassembled WGS sequence"/>
</dbReference>
<proteinExistence type="predicted"/>
<keyword evidence="4" id="KW-0659">Purine metabolism</keyword>
<keyword evidence="6 8" id="KW-0456">Lyase</keyword>
<dbReference type="EC" id="4.1.1.97" evidence="3"/>